<gene>
    <name evidence="1" type="ORF">ANN_28023</name>
</gene>
<comment type="caution">
    <text evidence="1">The sequence shown here is derived from an EMBL/GenBank/DDBJ whole genome shotgun (WGS) entry which is preliminary data.</text>
</comment>
<dbReference type="EMBL" id="JAJSOF020000043">
    <property type="protein sequence ID" value="KAJ4425408.1"/>
    <property type="molecule type" value="Genomic_DNA"/>
</dbReference>
<sequence length="134" mass="15044">MRSQLLKSTNRHKKKLSNLPTKKKFTQKLDTNRTVLNLSEVQLSPEGIAVLAKRGNYAMTPYQPSSEDTISNIEAGIRGLTNDETEEIRQETARILQDAKPTNTNLTGKERQALRSLNNNKNLIVLAADKTTPR</sequence>
<evidence type="ECO:0000313" key="1">
    <source>
        <dbReference type="EMBL" id="KAJ4425408.1"/>
    </source>
</evidence>
<protein>
    <submittedName>
        <fullName evidence="1">Uncharacterized protein</fullName>
    </submittedName>
</protein>
<proteinExistence type="predicted"/>
<accession>A0ABQ8RUP7</accession>
<reference evidence="1 2" key="1">
    <citation type="journal article" date="2022" name="Allergy">
        <title>Genome assembly and annotation of Periplaneta americana reveal a comprehensive cockroach allergen profile.</title>
        <authorList>
            <person name="Wang L."/>
            <person name="Xiong Q."/>
            <person name="Saelim N."/>
            <person name="Wang L."/>
            <person name="Nong W."/>
            <person name="Wan A.T."/>
            <person name="Shi M."/>
            <person name="Liu X."/>
            <person name="Cao Q."/>
            <person name="Hui J.H.L."/>
            <person name="Sookrung N."/>
            <person name="Leung T.F."/>
            <person name="Tungtrongchitr A."/>
            <person name="Tsui S.K.W."/>
        </authorList>
    </citation>
    <scope>NUCLEOTIDE SEQUENCE [LARGE SCALE GENOMIC DNA]</scope>
    <source>
        <strain evidence="1">PWHHKU_190912</strain>
    </source>
</reference>
<evidence type="ECO:0000313" key="2">
    <source>
        <dbReference type="Proteomes" id="UP001148838"/>
    </source>
</evidence>
<name>A0ABQ8RUP7_PERAM</name>
<organism evidence="1 2">
    <name type="scientific">Periplaneta americana</name>
    <name type="common">American cockroach</name>
    <name type="synonym">Blatta americana</name>
    <dbReference type="NCBI Taxonomy" id="6978"/>
    <lineage>
        <taxon>Eukaryota</taxon>
        <taxon>Metazoa</taxon>
        <taxon>Ecdysozoa</taxon>
        <taxon>Arthropoda</taxon>
        <taxon>Hexapoda</taxon>
        <taxon>Insecta</taxon>
        <taxon>Pterygota</taxon>
        <taxon>Neoptera</taxon>
        <taxon>Polyneoptera</taxon>
        <taxon>Dictyoptera</taxon>
        <taxon>Blattodea</taxon>
        <taxon>Blattoidea</taxon>
        <taxon>Blattidae</taxon>
        <taxon>Blattinae</taxon>
        <taxon>Periplaneta</taxon>
    </lineage>
</organism>
<dbReference type="Proteomes" id="UP001148838">
    <property type="component" value="Unassembled WGS sequence"/>
</dbReference>
<keyword evidence="2" id="KW-1185">Reference proteome</keyword>